<dbReference type="EMBL" id="CP002446">
    <property type="protein sequence ID" value="ADV28161.1"/>
    <property type="molecule type" value="Genomic_DNA"/>
</dbReference>
<name>E6WVG2_PSEUU</name>
<evidence type="ECO:0000256" key="4">
    <source>
        <dbReference type="ARBA" id="ARBA00035204"/>
    </source>
</evidence>
<dbReference type="HOGENOM" id="CLU_158491_1_2_6"/>
<comment type="similarity">
    <text evidence="1 5">Belongs to the universal ribosomal protein uL29 family.</text>
</comment>
<dbReference type="InterPro" id="IPR036049">
    <property type="entry name" value="Ribosomal_uL29_sf"/>
</dbReference>
<dbReference type="NCBIfam" id="TIGR00012">
    <property type="entry name" value="L29"/>
    <property type="match status" value="1"/>
</dbReference>
<evidence type="ECO:0000256" key="1">
    <source>
        <dbReference type="ARBA" id="ARBA00009254"/>
    </source>
</evidence>
<dbReference type="SUPFAM" id="SSF46561">
    <property type="entry name" value="Ribosomal protein L29 (L29p)"/>
    <property type="match status" value="1"/>
</dbReference>
<evidence type="ECO:0000256" key="2">
    <source>
        <dbReference type="ARBA" id="ARBA00022980"/>
    </source>
</evidence>
<evidence type="ECO:0000256" key="5">
    <source>
        <dbReference type="HAMAP-Rule" id="MF_00374"/>
    </source>
</evidence>
<dbReference type="STRING" id="743721.Psesu_2327"/>
<dbReference type="GO" id="GO:0006412">
    <property type="term" value="P:translation"/>
    <property type="evidence" value="ECO:0007669"/>
    <property type="project" value="UniProtKB-UniRule"/>
</dbReference>
<dbReference type="OrthoDB" id="9815192at2"/>
<dbReference type="CDD" id="cd00427">
    <property type="entry name" value="Ribosomal_L29_HIP"/>
    <property type="match status" value="1"/>
</dbReference>
<dbReference type="InterPro" id="IPR001854">
    <property type="entry name" value="Ribosomal_uL29"/>
</dbReference>
<dbReference type="PANTHER" id="PTHR10916">
    <property type="entry name" value="60S RIBOSOMAL PROTEIN L35/50S RIBOSOMAL PROTEIN L29"/>
    <property type="match status" value="1"/>
</dbReference>
<organism evidence="6 7">
    <name type="scientific">Pseudoxanthomonas suwonensis (strain 11-1)</name>
    <dbReference type="NCBI Taxonomy" id="743721"/>
    <lineage>
        <taxon>Bacteria</taxon>
        <taxon>Pseudomonadati</taxon>
        <taxon>Pseudomonadota</taxon>
        <taxon>Gammaproteobacteria</taxon>
        <taxon>Lysobacterales</taxon>
        <taxon>Lysobacteraceae</taxon>
        <taxon>Pseudoxanthomonas</taxon>
    </lineage>
</organism>
<dbReference type="PANTHER" id="PTHR10916:SF0">
    <property type="entry name" value="LARGE RIBOSOMAL SUBUNIT PROTEIN UL29C"/>
    <property type="match status" value="1"/>
</dbReference>
<accession>E6WVG2</accession>
<dbReference type="Pfam" id="PF00831">
    <property type="entry name" value="Ribosomal_L29"/>
    <property type="match status" value="1"/>
</dbReference>
<evidence type="ECO:0000313" key="6">
    <source>
        <dbReference type="EMBL" id="ADV28161.1"/>
    </source>
</evidence>
<sequence>MATINELREKSADELKAHLLDLRKEQFSLRMQRATGQLTKTHETRRVRREIARVKTLLGANK</sequence>
<dbReference type="RefSeq" id="WP_013535988.1">
    <property type="nucleotide sequence ID" value="NC_014924.1"/>
</dbReference>
<dbReference type="KEGG" id="psu:Psesu_2327"/>
<keyword evidence="2 5" id="KW-0689">Ribosomal protein</keyword>
<dbReference type="Gene3D" id="1.10.287.310">
    <property type="match status" value="1"/>
</dbReference>
<dbReference type="FunFam" id="1.10.287.310:FF:000001">
    <property type="entry name" value="50S ribosomal protein L29"/>
    <property type="match status" value="1"/>
</dbReference>
<dbReference type="Proteomes" id="UP000008632">
    <property type="component" value="Chromosome"/>
</dbReference>
<gene>
    <name evidence="5" type="primary">rpmC</name>
    <name evidence="6" type="ordered locus">Psesu_2327</name>
</gene>
<dbReference type="AlphaFoldDB" id="E6WVG2"/>
<reference evidence="6 7" key="1">
    <citation type="submission" date="2011-01" db="EMBL/GenBank/DDBJ databases">
        <title>Complete sequence of Pseudoxanthomonas suwonensis 11-1.</title>
        <authorList>
            <consortium name="US DOE Joint Genome Institute"/>
            <person name="Lucas S."/>
            <person name="Copeland A."/>
            <person name="Lapidus A."/>
            <person name="Cheng J.-F."/>
            <person name="Goodwin L."/>
            <person name="Pitluck S."/>
            <person name="Teshima H."/>
            <person name="Detter J.C."/>
            <person name="Han C."/>
            <person name="Tapia R."/>
            <person name="Land M."/>
            <person name="Hauser L."/>
            <person name="Kyrpides N."/>
            <person name="Ivanova N."/>
            <person name="Ovchinnikova G."/>
            <person name="Siebers A.K."/>
            <person name="Allgaier M."/>
            <person name="Thelen M.P."/>
            <person name="Hugenholtz P."/>
            <person name="Gladden J."/>
            <person name="Woyke T."/>
        </authorList>
    </citation>
    <scope>NUCLEOTIDE SEQUENCE [LARGE SCALE GENOMIC DNA]</scope>
    <source>
        <strain evidence="7">11-1</strain>
    </source>
</reference>
<keyword evidence="7" id="KW-1185">Reference proteome</keyword>
<dbReference type="HAMAP" id="MF_00374">
    <property type="entry name" value="Ribosomal_uL29"/>
    <property type="match status" value="1"/>
</dbReference>
<dbReference type="GO" id="GO:0022625">
    <property type="term" value="C:cytosolic large ribosomal subunit"/>
    <property type="evidence" value="ECO:0007669"/>
    <property type="project" value="TreeGrafter"/>
</dbReference>
<dbReference type="InterPro" id="IPR050063">
    <property type="entry name" value="Ribosomal_protein_uL29"/>
</dbReference>
<keyword evidence="3 5" id="KW-0687">Ribonucleoprotein</keyword>
<protein>
    <recommendedName>
        <fullName evidence="4 5">Large ribosomal subunit protein uL29</fullName>
    </recommendedName>
</protein>
<evidence type="ECO:0000256" key="3">
    <source>
        <dbReference type="ARBA" id="ARBA00023274"/>
    </source>
</evidence>
<dbReference type="GO" id="GO:0003735">
    <property type="term" value="F:structural constituent of ribosome"/>
    <property type="evidence" value="ECO:0007669"/>
    <property type="project" value="InterPro"/>
</dbReference>
<proteinExistence type="inferred from homology"/>
<dbReference type="eggNOG" id="COG0255">
    <property type="taxonomic scope" value="Bacteria"/>
</dbReference>
<evidence type="ECO:0000313" key="7">
    <source>
        <dbReference type="Proteomes" id="UP000008632"/>
    </source>
</evidence>